<dbReference type="SMART" id="SM00827">
    <property type="entry name" value="PKS_AT"/>
    <property type="match status" value="1"/>
</dbReference>
<reference evidence="6 7" key="2">
    <citation type="submission" date="2020-07" db="EMBL/GenBank/DDBJ databases">
        <title>Genome of starter culture bacteria Kocuria salsicia reveals its technological properties and safety for usage in meat industry.</title>
        <authorList>
            <person name="Michael M."/>
            <person name="Konstantin K."/>
            <person name="Evgenii K."/>
            <person name="Galina S."/>
            <person name="Oksana K."/>
            <person name="Andrei L."/>
        </authorList>
    </citation>
    <scope>NUCLEOTIDE SEQUENCE [LARGE SCALE GENOMIC DNA]</scope>
    <source>
        <strain evidence="6 7">80</strain>
    </source>
</reference>
<dbReference type="Proteomes" id="UP000216825">
    <property type="component" value="Chromosome"/>
</dbReference>
<dbReference type="EC" id="2.3.1.39" evidence="1"/>
<dbReference type="GO" id="GO:0006633">
    <property type="term" value="P:fatty acid biosynthetic process"/>
    <property type="evidence" value="ECO:0007669"/>
    <property type="project" value="TreeGrafter"/>
</dbReference>
<protein>
    <recommendedName>
        <fullName evidence="1">[acyl-carrier-protein] S-malonyltransferase</fullName>
        <ecNumber evidence="1">2.3.1.39</ecNumber>
    </recommendedName>
</protein>
<sequence>MGRPTWWNERVIAVVCPGQGSQKPGFLTEWLTVPGVPEHLAQLSDAAGLDLAHYGTEADEETIKDTAVAQPLIVAAGLVAGRLLAPQLEARDDVVLAGHSVGEITAAALAGVLTEAEAMRFVRVRATEMARAAAATPTGMAAVLGGKPDDVAAALAAAGVTAANANGGGQVVAAGTEEQLAALAENPPARAKVVKLKVAGAFHTEHMAPALPPLRELAPQLSPQDPRVTLLSNYDGAAVASGTAVLDSLVEQVCRPVRWDACMESMAELEVSQIVELPPAGTLVGLAKRGLKGVPATAVNTPEDLETVRGTLG</sequence>
<evidence type="ECO:0000256" key="2">
    <source>
        <dbReference type="ARBA" id="ARBA00022679"/>
    </source>
</evidence>
<dbReference type="InterPro" id="IPR016036">
    <property type="entry name" value="Malonyl_transacylase_ACP-bd"/>
</dbReference>
<evidence type="ECO:0000313" key="7">
    <source>
        <dbReference type="Proteomes" id="UP000216825"/>
    </source>
</evidence>
<keyword evidence="7" id="KW-1185">Reference proteome</keyword>
<organism evidence="6 7">
    <name type="scientific">Kocuria varians</name>
    <name type="common">Micrococcus varians</name>
    <dbReference type="NCBI Taxonomy" id="1272"/>
    <lineage>
        <taxon>Bacteria</taxon>
        <taxon>Bacillati</taxon>
        <taxon>Actinomycetota</taxon>
        <taxon>Actinomycetes</taxon>
        <taxon>Micrococcales</taxon>
        <taxon>Micrococcaceae</taxon>
        <taxon>Kocuria</taxon>
    </lineage>
</organism>
<dbReference type="PANTHER" id="PTHR42681:SF1">
    <property type="entry name" value="MALONYL-COA-ACYL CARRIER PROTEIN TRANSACYLASE, MITOCHONDRIAL"/>
    <property type="match status" value="1"/>
</dbReference>
<dbReference type="InterPro" id="IPR016035">
    <property type="entry name" value="Acyl_Trfase/lysoPLipase"/>
</dbReference>
<evidence type="ECO:0000256" key="3">
    <source>
        <dbReference type="ARBA" id="ARBA00023315"/>
    </source>
</evidence>
<comment type="catalytic activity">
    <reaction evidence="4">
        <text>holo-[ACP] + malonyl-CoA = malonyl-[ACP] + CoA</text>
        <dbReference type="Rhea" id="RHEA:41792"/>
        <dbReference type="Rhea" id="RHEA-COMP:9623"/>
        <dbReference type="Rhea" id="RHEA-COMP:9685"/>
        <dbReference type="ChEBI" id="CHEBI:57287"/>
        <dbReference type="ChEBI" id="CHEBI:57384"/>
        <dbReference type="ChEBI" id="CHEBI:64479"/>
        <dbReference type="ChEBI" id="CHEBI:78449"/>
        <dbReference type="EC" id="2.3.1.39"/>
    </reaction>
</comment>
<dbReference type="KEGG" id="kvr:CIB50_0002095"/>
<dbReference type="AlphaFoldDB" id="A0A7D7PZT9"/>
<dbReference type="SUPFAM" id="SSF52151">
    <property type="entry name" value="FabD/lysophospholipase-like"/>
    <property type="match status" value="1"/>
</dbReference>
<dbReference type="Pfam" id="PF00698">
    <property type="entry name" value="Acyl_transf_1"/>
    <property type="match status" value="1"/>
</dbReference>
<name>A0A7D7PZT9_KOCVA</name>
<accession>A0A7D7PZT9</accession>
<dbReference type="InterPro" id="IPR014043">
    <property type="entry name" value="Acyl_transferase_dom"/>
</dbReference>
<dbReference type="InterPro" id="IPR001227">
    <property type="entry name" value="Ac_transferase_dom_sf"/>
</dbReference>
<dbReference type="EMBL" id="CP059343">
    <property type="protein sequence ID" value="QMS57356.1"/>
    <property type="molecule type" value="Genomic_DNA"/>
</dbReference>
<reference evidence="7" key="1">
    <citation type="submission" date="2017-08" db="EMBL/GenBank/DDBJ databases">
        <title>Draft Genome Sequence of Kocuria varians 80.</title>
        <authorList>
            <person name="Minaev M."/>
            <person name="Kurbakov K.A."/>
            <person name="Solodovnikova G.I."/>
            <person name="Kuznetsova O.A."/>
            <person name="Lisitsyn A.B."/>
        </authorList>
    </citation>
    <scope>NUCLEOTIDE SEQUENCE [LARGE SCALE GENOMIC DNA]</scope>
    <source>
        <strain evidence="7">80</strain>
    </source>
</reference>
<evidence type="ECO:0000313" key="6">
    <source>
        <dbReference type="EMBL" id="QMS57356.1"/>
    </source>
</evidence>
<gene>
    <name evidence="6" type="primary">fabD</name>
    <name evidence="6" type="ORF">CIB50_0002095</name>
</gene>
<dbReference type="GO" id="GO:0005829">
    <property type="term" value="C:cytosol"/>
    <property type="evidence" value="ECO:0007669"/>
    <property type="project" value="TreeGrafter"/>
</dbReference>
<proteinExistence type="predicted"/>
<evidence type="ECO:0000256" key="1">
    <source>
        <dbReference type="ARBA" id="ARBA00013258"/>
    </source>
</evidence>
<evidence type="ECO:0000256" key="4">
    <source>
        <dbReference type="ARBA" id="ARBA00048462"/>
    </source>
</evidence>
<keyword evidence="3 6" id="KW-0012">Acyltransferase</keyword>
<dbReference type="Gene3D" id="3.40.366.10">
    <property type="entry name" value="Malonyl-Coenzyme A Acyl Carrier Protein, domain 2"/>
    <property type="match status" value="1"/>
</dbReference>
<dbReference type="SUPFAM" id="SSF55048">
    <property type="entry name" value="Probable ACP-binding domain of malonyl-CoA ACP transacylase"/>
    <property type="match status" value="1"/>
</dbReference>
<dbReference type="PANTHER" id="PTHR42681">
    <property type="entry name" value="MALONYL-COA-ACYL CARRIER PROTEIN TRANSACYLASE, MITOCHONDRIAL"/>
    <property type="match status" value="1"/>
</dbReference>
<dbReference type="GO" id="GO:0004314">
    <property type="term" value="F:[acyl-carrier-protein] S-malonyltransferase activity"/>
    <property type="evidence" value="ECO:0007669"/>
    <property type="project" value="UniProtKB-EC"/>
</dbReference>
<feature type="domain" description="Malonyl-CoA:ACP transacylase (MAT)" evidence="5">
    <location>
        <begin position="15"/>
        <end position="311"/>
    </location>
</feature>
<keyword evidence="2 6" id="KW-0808">Transferase</keyword>
<dbReference type="Gene3D" id="3.30.70.250">
    <property type="entry name" value="Malonyl-CoA ACP transacylase, ACP-binding"/>
    <property type="match status" value="1"/>
</dbReference>
<dbReference type="InterPro" id="IPR050858">
    <property type="entry name" value="Mal-CoA-ACP_Trans/PKS_FabD"/>
</dbReference>
<evidence type="ECO:0000259" key="5">
    <source>
        <dbReference type="SMART" id="SM00827"/>
    </source>
</evidence>